<feature type="transmembrane region" description="Helical" evidence="1">
    <location>
        <begin position="7"/>
        <end position="28"/>
    </location>
</feature>
<protein>
    <submittedName>
        <fullName evidence="3">Acyltransferase family protein</fullName>
    </submittedName>
</protein>
<dbReference type="InterPro" id="IPR002656">
    <property type="entry name" value="Acyl_transf_3_dom"/>
</dbReference>
<comment type="caution">
    <text evidence="3">The sequence shown here is derived from an EMBL/GenBank/DDBJ whole genome shotgun (WGS) entry which is preliminary data.</text>
</comment>
<keyword evidence="4" id="KW-1185">Reference proteome</keyword>
<dbReference type="InterPro" id="IPR052734">
    <property type="entry name" value="Nod_factor_acetyltransferase"/>
</dbReference>
<keyword evidence="3" id="KW-0012">Acyltransferase</keyword>
<feature type="domain" description="Acyltransferase 3" evidence="2">
    <location>
        <begin position="6"/>
        <end position="331"/>
    </location>
</feature>
<feature type="transmembrane region" description="Helical" evidence="1">
    <location>
        <begin position="113"/>
        <end position="132"/>
    </location>
</feature>
<keyword evidence="1" id="KW-0812">Transmembrane</keyword>
<evidence type="ECO:0000259" key="2">
    <source>
        <dbReference type="Pfam" id="PF01757"/>
    </source>
</evidence>
<accession>A0ABV4WZE2</accession>
<feature type="transmembrane region" description="Helical" evidence="1">
    <location>
        <begin position="34"/>
        <end position="54"/>
    </location>
</feature>
<proteinExistence type="predicted"/>
<feature type="transmembrane region" description="Helical" evidence="1">
    <location>
        <begin position="249"/>
        <end position="267"/>
    </location>
</feature>
<evidence type="ECO:0000313" key="3">
    <source>
        <dbReference type="EMBL" id="MFB2875890.1"/>
    </source>
</evidence>
<organism evidence="3 4">
    <name type="scientific">Floridaenema aerugineum BLCC-F46</name>
    <dbReference type="NCBI Taxonomy" id="3153654"/>
    <lineage>
        <taxon>Bacteria</taxon>
        <taxon>Bacillati</taxon>
        <taxon>Cyanobacteriota</taxon>
        <taxon>Cyanophyceae</taxon>
        <taxon>Oscillatoriophycideae</taxon>
        <taxon>Aerosakkonematales</taxon>
        <taxon>Aerosakkonemataceae</taxon>
        <taxon>Floridanema</taxon>
        <taxon>Floridanema aerugineum</taxon>
    </lineage>
</organism>
<gene>
    <name evidence="3" type="ORF">ACE1CC_03250</name>
</gene>
<dbReference type="PANTHER" id="PTHR37312">
    <property type="entry name" value="MEMBRANE-BOUND ACYLTRANSFERASE YKRP-RELATED"/>
    <property type="match status" value="1"/>
</dbReference>
<dbReference type="GO" id="GO:0016746">
    <property type="term" value="F:acyltransferase activity"/>
    <property type="evidence" value="ECO:0007669"/>
    <property type="project" value="UniProtKB-KW"/>
</dbReference>
<reference evidence="3 4" key="1">
    <citation type="submission" date="2024-09" db="EMBL/GenBank/DDBJ databases">
        <title>Floridaenema gen nov. (Aerosakkonemataceae, Aerosakkonematales ord. nov., Cyanobacteria) from benthic tropical and subtropical fresh waters, with the description of four new species.</title>
        <authorList>
            <person name="Moretto J.A."/>
            <person name="Berthold D.E."/>
            <person name="Lefler F.W."/>
            <person name="Huang I.-S."/>
            <person name="Laughinghouse H. IV."/>
        </authorList>
    </citation>
    <scope>NUCLEOTIDE SEQUENCE [LARGE SCALE GENOMIC DNA]</scope>
    <source>
        <strain evidence="3 4">BLCC-F46</strain>
    </source>
</reference>
<dbReference type="Proteomes" id="UP001576774">
    <property type="component" value="Unassembled WGS sequence"/>
</dbReference>
<sequence length="369" mass="42943">MNGRLQYIDIAKGLGILLVVFGHNEIVLNEKGELFNIIYSFHLPLFFFIAGLFFKVNGKITELMLVKFDSLIKPYLVTLMIVGAIYVPSHNYSPIRYLAGLVYETENTILAEWAPLWFLPHLWAIFIFSWLLIKVTNLCEINKLLQICVMSFVLLIGILSINCFWEIPIDNTTILDKIFSEHLLRGLPLSLDILLISLFFFLLGFMLKKQVFDFQVKNQYLALSLFGFWFCHYYFNYTMDLSERRYDNLLISTLEAICGIYIVLCFSKLISQYKAIRETLSYIGAGSMFILIFHEFFQLKASGLLSKIFHDYTYFNNVSAFIIACAIPLLIWELVKKNDYLALLWLPLKSNKILKKFIAEKQKKSEVSF</sequence>
<feature type="transmembrane region" description="Helical" evidence="1">
    <location>
        <begin position="187"/>
        <end position="207"/>
    </location>
</feature>
<evidence type="ECO:0000313" key="4">
    <source>
        <dbReference type="Proteomes" id="UP001576774"/>
    </source>
</evidence>
<feature type="transmembrane region" description="Helical" evidence="1">
    <location>
        <begin position="219"/>
        <end position="237"/>
    </location>
</feature>
<feature type="transmembrane region" description="Helical" evidence="1">
    <location>
        <begin position="317"/>
        <end position="335"/>
    </location>
</feature>
<evidence type="ECO:0000256" key="1">
    <source>
        <dbReference type="SAM" id="Phobius"/>
    </source>
</evidence>
<feature type="transmembrane region" description="Helical" evidence="1">
    <location>
        <begin position="75"/>
        <end position="93"/>
    </location>
</feature>
<keyword evidence="1" id="KW-0472">Membrane</keyword>
<dbReference type="PANTHER" id="PTHR37312:SF1">
    <property type="entry name" value="MEMBRANE-BOUND ACYLTRANSFERASE YKRP-RELATED"/>
    <property type="match status" value="1"/>
</dbReference>
<keyword evidence="3" id="KW-0808">Transferase</keyword>
<feature type="transmembrane region" description="Helical" evidence="1">
    <location>
        <begin position="279"/>
        <end position="297"/>
    </location>
</feature>
<dbReference type="Pfam" id="PF01757">
    <property type="entry name" value="Acyl_transf_3"/>
    <property type="match status" value="1"/>
</dbReference>
<dbReference type="EMBL" id="JBHFNQ010000028">
    <property type="protein sequence ID" value="MFB2875890.1"/>
    <property type="molecule type" value="Genomic_DNA"/>
</dbReference>
<keyword evidence="1" id="KW-1133">Transmembrane helix</keyword>
<name>A0ABV4WZE2_9CYAN</name>
<dbReference type="RefSeq" id="WP_413269041.1">
    <property type="nucleotide sequence ID" value="NZ_JBHFNQ010000028.1"/>
</dbReference>
<feature type="transmembrane region" description="Helical" evidence="1">
    <location>
        <begin position="144"/>
        <end position="167"/>
    </location>
</feature>